<evidence type="ECO:0000313" key="10">
    <source>
        <dbReference type="Proteomes" id="UP000037069"/>
    </source>
</evidence>
<dbReference type="CDD" id="cd04366">
    <property type="entry name" value="IlGF_insulin_bombyxin_like"/>
    <property type="match status" value="1"/>
</dbReference>
<dbReference type="Pfam" id="PF00049">
    <property type="entry name" value="Insulin"/>
    <property type="match status" value="1"/>
</dbReference>
<comment type="caution">
    <text evidence="9">The sequence shown here is derived from an EMBL/GenBank/DDBJ whole genome shotgun (WGS) entry which is preliminary data.</text>
</comment>
<dbReference type="InterPro" id="IPR036438">
    <property type="entry name" value="Insulin-like_sf"/>
</dbReference>
<dbReference type="PROSITE" id="PS00262">
    <property type="entry name" value="INSULIN"/>
    <property type="match status" value="1"/>
</dbReference>
<dbReference type="SUPFAM" id="SSF56994">
    <property type="entry name" value="Insulin-like"/>
    <property type="match status" value="2"/>
</dbReference>
<keyword evidence="6" id="KW-0964">Secreted</keyword>
<accession>A0A0L0CS83</accession>
<keyword evidence="3" id="KW-0165">Cleavage on pair of basic residues</keyword>
<dbReference type="GO" id="GO:0005179">
    <property type="term" value="F:hormone activity"/>
    <property type="evidence" value="ECO:0007669"/>
    <property type="project" value="InterPro"/>
</dbReference>
<evidence type="ECO:0000313" key="9">
    <source>
        <dbReference type="EMBL" id="KNC34279.1"/>
    </source>
</evidence>
<dbReference type="GO" id="GO:0005576">
    <property type="term" value="C:extracellular region"/>
    <property type="evidence" value="ECO:0007669"/>
    <property type="project" value="UniProtKB-SubCell"/>
</dbReference>
<protein>
    <recommendedName>
        <fullName evidence="8">Insulin-like domain-containing protein</fullName>
    </recommendedName>
</protein>
<evidence type="ECO:0000256" key="2">
    <source>
        <dbReference type="ARBA" id="ARBA00011207"/>
    </source>
</evidence>
<dbReference type="PANTHER" id="PTHR13647:SF4">
    <property type="entry name" value="INSULIN-LIKE PEPTIDE 1-RELATED"/>
    <property type="match status" value="1"/>
</dbReference>
<comment type="similarity">
    <text evidence="1 6">Belongs to the insulin family.</text>
</comment>
<dbReference type="SMART" id="SM00078">
    <property type="entry name" value="IlGF"/>
    <property type="match status" value="1"/>
</dbReference>
<organism evidence="9 10">
    <name type="scientific">Lucilia cuprina</name>
    <name type="common">Green bottle fly</name>
    <name type="synonym">Australian sheep blowfly</name>
    <dbReference type="NCBI Taxonomy" id="7375"/>
    <lineage>
        <taxon>Eukaryota</taxon>
        <taxon>Metazoa</taxon>
        <taxon>Ecdysozoa</taxon>
        <taxon>Arthropoda</taxon>
        <taxon>Hexapoda</taxon>
        <taxon>Insecta</taxon>
        <taxon>Pterygota</taxon>
        <taxon>Neoptera</taxon>
        <taxon>Endopterygota</taxon>
        <taxon>Diptera</taxon>
        <taxon>Brachycera</taxon>
        <taxon>Muscomorpha</taxon>
        <taxon>Oestroidea</taxon>
        <taxon>Calliphoridae</taxon>
        <taxon>Luciliinae</taxon>
        <taxon>Lucilia</taxon>
    </lineage>
</organism>
<evidence type="ECO:0000256" key="4">
    <source>
        <dbReference type="ARBA" id="ARBA00022729"/>
    </source>
</evidence>
<dbReference type="AlphaFoldDB" id="A0A0L0CS83"/>
<keyword evidence="4 7" id="KW-0732">Signal</keyword>
<gene>
    <name evidence="9" type="ORF">FF38_05941</name>
</gene>
<dbReference type="PRINTS" id="PR00276">
    <property type="entry name" value="INSULINFAMLY"/>
</dbReference>
<dbReference type="OrthoDB" id="10019596at2759"/>
<feature type="domain" description="Insulin-like" evidence="8">
    <location>
        <begin position="112"/>
        <end position="251"/>
    </location>
</feature>
<comment type="subcellular location">
    <subcellularLocation>
        <location evidence="6">Secreted</location>
    </subcellularLocation>
</comment>
<evidence type="ECO:0000256" key="3">
    <source>
        <dbReference type="ARBA" id="ARBA00022685"/>
    </source>
</evidence>
<dbReference type="InterPro" id="IPR022352">
    <property type="entry name" value="Ins/IGF/rlx"/>
</dbReference>
<dbReference type="InterPro" id="IPR016179">
    <property type="entry name" value="Insulin-like"/>
</dbReference>
<keyword evidence="10" id="KW-1185">Reference proteome</keyword>
<dbReference type="InterPro" id="IPR022353">
    <property type="entry name" value="Insulin_CS"/>
</dbReference>
<sequence>MKVLGIFFACLLVNEIYGFSDRMCGAKLTQIMWIVCENGFNSMIDKRSDHTNSIIPGIESDVPYPLPSSSLSNIFQVEQGNLLAKTRRIRMLGIADECCKKASVNQIQVFADRRCGAQLTQIMWAICENGFNTIPMSKRSVHSHQLLSDIEDNLPYPYAANSLSNIFQLEKENLIGKNRRTRMLGIVDECSDYNDNSLENDALSSHPFSSLFMDKLYHGNLMAKTRRRRHDGVAEECCRKSCSMSELTTYCL</sequence>
<comment type="subunit">
    <text evidence="2">Heterodimer of a B chain and an A chain linked by two disulfide bonds.</text>
</comment>
<dbReference type="EMBL" id="JRES01000080">
    <property type="protein sequence ID" value="KNC34279.1"/>
    <property type="molecule type" value="Genomic_DNA"/>
</dbReference>
<proteinExistence type="inferred from homology"/>
<feature type="chain" id="PRO_5005536769" description="Insulin-like domain-containing protein" evidence="7">
    <location>
        <begin position="19"/>
        <end position="252"/>
    </location>
</feature>
<name>A0A0L0CS83_LUCCU</name>
<dbReference type="Proteomes" id="UP000037069">
    <property type="component" value="Unassembled WGS sequence"/>
</dbReference>
<evidence type="ECO:0000256" key="5">
    <source>
        <dbReference type="ARBA" id="ARBA00023157"/>
    </source>
</evidence>
<evidence type="ECO:0000256" key="6">
    <source>
        <dbReference type="RuleBase" id="RU000406"/>
    </source>
</evidence>
<dbReference type="STRING" id="7375.A0A0L0CS83"/>
<dbReference type="Gene3D" id="1.10.100.10">
    <property type="entry name" value="Insulin-like"/>
    <property type="match status" value="2"/>
</dbReference>
<reference evidence="9 10" key="1">
    <citation type="journal article" date="2015" name="Nat. Commun.">
        <title>Lucilia cuprina genome unlocks parasitic fly biology to underpin future interventions.</title>
        <authorList>
            <person name="Anstead C.A."/>
            <person name="Korhonen P.K."/>
            <person name="Young N.D."/>
            <person name="Hall R.S."/>
            <person name="Jex A.R."/>
            <person name="Murali S.C."/>
            <person name="Hughes D.S."/>
            <person name="Lee S.F."/>
            <person name="Perry T."/>
            <person name="Stroehlein A.J."/>
            <person name="Ansell B.R."/>
            <person name="Breugelmans B."/>
            <person name="Hofmann A."/>
            <person name="Qu J."/>
            <person name="Dugan S."/>
            <person name="Lee S.L."/>
            <person name="Chao H."/>
            <person name="Dinh H."/>
            <person name="Han Y."/>
            <person name="Doddapaneni H.V."/>
            <person name="Worley K.C."/>
            <person name="Muzny D.M."/>
            <person name="Ioannidis P."/>
            <person name="Waterhouse R.M."/>
            <person name="Zdobnov E.M."/>
            <person name="James P.J."/>
            <person name="Bagnall N.H."/>
            <person name="Kotze A.C."/>
            <person name="Gibbs R.A."/>
            <person name="Richards S."/>
            <person name="Batterham P."/>
            <person name="Gasser R.B."/>
        </authorList>
    </citation>
    <scope>NUCLEOTIDE SEQUENCE [LARGE SCALE GENOMIC DNA]</scope>
    <source>
        <strain evidence="9 10">LS</strain>
        <tissue evidence="9">Full body</tissue>
    </source>
</reference>
<evidence type="ECO:0000256" key="1">
    <source>
        <dbReference type="ARBA" id="ARBA00009034"/>
    </source>
</evidence>
<evidence type="ECO:0000256" key="7">
    <source>
        <dbReference type="SAM" id="SignalP"/>
    </source>
</evidence>
<dbReference type="PANTHER" id="PTHR13647">
    <property type="entry name" value="INSULIN-LIKE PEPTIDE 2-RELATED"/>
    <property type="match status" value="1"/>
</dbReference>
<feature type="signal peptide" evidence="7">
    <location>
        <begin position="1"/>
        <end position="18"/>
    </location>
</feature>
<evidence type="ECO:0000259" key="8">
    <source>
        <dbReference type="SMART" id="SM00078"/>
    </source>
</evidence>
<keyword evidence="5" id="KW-1015">Disulfide bond</keyword>